<dbReference type="EMBL" id="BNAW01000050">
    <property type="protein sequence ID" value="GHG41152.1"/>
    <property type="molecule type" value="Genomic_DNA"/>
</dbReference>
<comment type="caution">
    <text evidence="3">The sequence shown here is derived from an EMBL/GenBank/DDBJ whole genome shotgun (WGS) entry which is preliminary data.</text>
</comment>
<keyword evidence="4" id="KW-1185">Reference proteome</keyword>
<sequence length="308" mass="34155">MLAGMTPGTQLSRPEIHKRFGGRPQSGISPSSRANVVMFFVTLSPRPDSSGFDGWGTDGFVHYTGEGQGGDQQFTQGNKAILNHRRDGRTLEGFAIGRSGATYLGEFQYAGHYRVDAPDEINTHLLRQLIVFQLKPLGELPIDLPKAAYVPATGPVLEEARFIPRTGQRLRRSTRAERAELVDQYMLHLERAGHDVRTLRILPPGEAQPFAPILWNRTSRELVDVRVQVTRDQVRNGIGTLLDGARFVEAESLALLVPTRPRPDLLELLARVGITAVYQDDDGWVRVEPAEVPNFGHVPSTQAQNLQP</sequence>
<evidence type="ECO:0000259" key="2">
    <source>
        <dbReference type="Pfam" id="PF26348"/>
    </source>
</evidence>
<proteinExistence type="predicted"/>
<dbReference type="InterPro" id="IPR058712">
    <property type="entry name" value="SRA_ScoMcrA"/>
</dbReference>
<dbReference type="Pfam" id="PF26348">
    <property type="entry name" value="SRA_ScoMcrA"/>
    <property type="match status" value="1"/>
</dbReference>
<evidence type="ECO:0000256" key="1">
    <source>
        <dbReference type="SAM" id="MobiDB-lite"/>
    </source>
</evidence>
<feature type="domain" description="ScoMcrA-like SRA" evidence="2">
    <location>
        <begin position="12"/>
        <end position="137"/>
    </location>
</feature>
<gene>
    <name evidence="3" type="ORF">GCM10017567_73300</name>
</gene>
<evidence type="ECO:0000313" key="4">
    <source>
        <dbReference type="Proteomes" id="UP000649955"/>
    </source>
</evidence>
<feature type="region of interest" description="Disordered" evidence="1">
    <location>
        <begin position="1"/>
        <end position="29"/>
    </location>
</feature>
<name>A0ABQ3KNV7_9PSEU</name>
<organism evidence="3 4">
    <name type="scientific">Amycolatopsis bullii</name>
    <dbReference type="NCBI Taxonomy" id="941987"/>
    <lineage>
        <taxon>Bacteria</taxon>
        <taxon>Bacillati</taxon>
        <taxon>Actinomycetota</taxon>
        <taxon>Actinomycetes</taxon>
        <taxon>Pseudonocardiales</taxon>
        <taxon>Pseudonocardiaceae</taxon>
        <taxon>Amycolatopsis</taxon>
    </lineage>
</organism>
<dbReference type="Proteomes" id="UP000649955">
    <property type="component" value="Unassembled WGS sequence"/>
</dbReference>
<accession>A0ABQ3KNV7</accession>
<evidence type="ECO:0000313" key="3">
    <source>
        <dbReference type="EMBL" id="GHG41152.1"/>
    </source>
</evidence>
<reference evidence="4" key="1">
    <citation type="journal article" date="2019" name="Int. J. Syst. Evol. Microbiol.">
        <title>The Global Catalogue of Microorganisms (GCM) 10K type strain sequencing project: providing services to taxonomists for standard genome sequencing and annotation.</title>
        <authorList>
            <consortium name="The Broad Institute Genomics Platform"/>
            <consortium name="The Broad Institute Genome Sequencing Center for Infectious Disease"/>
            <person name="Wu L."/>
            <person name="Ma J."/>
        </authorList>
    </citation>
    <scope>NUCLEOTIDE SEQUENCE [LARGE SCALE GENOMIC DNA]</scope>
    <source>
        <strain evidence="4">CGMCC 4.7680</strain>
    </source>
</reference>
<protein>
    <recommendedName>
        <fullName evidence="2">ScoMcrA-like SRA domain-containing protein</fullName>
    </recommendedName>
</protein>